<dbReference type="RefSeq" id="XP_028966757.1">
    <property type="nucleotide sequence ID" value="XM_029110924.1"/>
</dbReference>
<organism evidence="2 3">
    <name type="scientific">Galendromus occidentalis</name>
    <name type="common">western predatory mite</name>
    <dbReference type="NCBI Taxonomy" id="34638"/>
    <lineage>
        <taxon>Eukaryota</taxon>
        <taxon>Metazoa</taxon>
        <taxon>Ecdysozoa</taxon>
        <taxon>Arthropoda</taxon>
        <taxon>Chelicerata</taxon>
        <taxon>Arachnida</taxon>
        <taxon>Acari</taxon>
        <taxon>Parasitiformes</taxon>
        <taxon>Mesostigmata</taxon>
        <taxon>Gamasina</taxon>
        <taxon>Phytoseioidea</taxon>
        <taxon>Phytoseiidae</taxon>
        <taxon>Typhlodrominae</taxon>
        <taxon>Galendromus</taxon>
    </lineage>
</organism>
<dbReference type="KEGG" id="goe:100904172"/>
<reference evidence="3" key="1">
    <citation type="submission" date="2025-08" db="UniProtKB">
        <authorList>
            <consortium name="RefSeq"/>
        </authorList>
    </citation>
    <scope>IDENTIFICATION</scope>
</reference>
<accession>A0AAJ7SDN5</accession>
<evidence type="ECO:0000313" key="2">
    <source>
        <dbReference type="Proteomes" id="UP000694867"/>
    </source>
</evidence>
<evidence type="ECO:0000313" key="3">
    <source>
        <dbReference type="RefSeq" id="XP_028966757.1"/>
    </source>
</evidence>
<protein>
    <submittedName>
        <fullName evidence="3">ELMO domain-containing protein 2</fullName>
    </submittedName>
</protein>
<evidence type="ECO:0000259" key="1">
    <source>
        <dbReference type="PROSITE" id="PS51335"/>
    </source>
</evidence>
<dbReference type="PANTHER" id="PTHR12771:SF51">
    <property type="entry name" value="LD01482P"/>
    <property type="match status" value="1"/>
</dbReference>
<proteinExistence type="predicted"/>
<dbReference type="GO" id="GO:0005096">
    <property type="term" value="F:GTPase activator activity"/>
    <property type="evidence" value="ECO:0007669"/>
    <property type="project" value="TreeGrafter"/>
</dbReference>
<dbReference type="PANTHER" id="PTHR12771">
    <property type="entry name" value="ENGULFMENT AND CELL MOTILITY"/>
    <property type="match status" value="1"/>
</dbReference>
<gene>
    <name evidence="3" type="primary">LOC100904172</name>
</gene>
<dbReference type="InterPro" id="IPR050868">
    <property type="entry name" value="ELMO_domain-containing"/>
</dbReference>
<dbReference type="GeneID" id="100904172"/>
<dbReference type="Pfam" id="PF04727">
    <property type="entry name" value="ELMO_CED12"/>
    <property type="match status" value="1"/>
</dbReference>
<dbReference type="InterPro" id="IPR006816">
    <property type="entry name" value="ELMO_dom"/>
</dbReference>
<feature type="domain" description="ELMO" evidence="1">
    <location>
        <begin position="141"/>
        <end position="296"/>
    </location>
</feature>
<dbReference type="PROSITE" id="PS51335">
    <property type="entry name" value="ELMO"/>
    <property type="match status" value="1"/>
</dbReference>
<dbReference type="AlphaFoldDB" id="A0AAJ7SDN5"/>
<sequence>MWVKLYMMFTSVNTFFHSFCKGFLRRLTNLCELQRICYGTTKGYERTIRIENSLKKSKQLARVWTSLIRIPEKGRYTESNSAHTLEAAVTGITLLKQVKPTYHREFVRSLRFSLNHICSYRQLEFEAEHVRRMKFDTSDQNHVNKLLILWESLRDDPIEGLVSKKWQDIGFQGDDPRTDFRGMGMLGLDNLVFFVTQYNNLARHVLSRSLHPKYGYSFAIVGINLTHLIHNLLRQGKLKTHLYNAMRAVVGIEDLHKLYCYVFVEFDRLWLAEKPRDVMEFGRIRDKFEQILVERLEREDCVLSGRGTVEEI</sequence>
<dbReference type="Proteomes" id="UP000694867">
    <property type="component" value="Unplaced"/>
</dbReference>
<keyword evidence="2" id="KW-1185">Reference proteome</keyword>
<name>A0AAJ7SDN5_9ACAR</name>